<sequence>MRVHSFVLVGATVFLSYVHSVPATDLTTTTFVYNNDVPSRFLRAHQTTKQTEERGGGAISGFITSAKQKLLNQKAEIEYLKILNLGGIEDALKNKRLTELTAKIEKLNVKRPNNKITLAGTLSEHYGDVALAEAIAKTKMFSRETSVKQLAQKLSAEQFSSWFTQGKTVDEIFNLMKWSDDGYTAFTSPEYKVVDDYLTYSNNAKSEQKTLLNLLTKKYGGESELVSILAKVKQDQLLGGRARKVESQLFDKWSLAKMQPEDVMKLLKFDDDVDKLLGNPNFRTFTKYVTKLNENDPDTTLLGVLTKKYGEVNVAKALVKGETHRLQFANTLQTEQMTSWVKKFESAGTTDDQLRGVFKFLNIKGDGSKFVISRKLDVLEDYMEFFNRGKPEKERKTFIDALSVGYGGEIELAKTIEIAKTNVGIYPQATALQEKLFSQWMKNDVTSSNIFTKLERTEEGASSIRLAIAQDFTTFYNKNGGAVNPAPPSS</sequence>
<evidence type="ECO:0008006" key="4">
    <source>
        <dbReference type="Google" id="ProtNLM"/>
    </source>
</evidence>
<feature type="signal peptide" evidence="1">
    <location>
        <begin position="1"/>
        <end position="23"/>
    </location>
</feature>
<keyword evidence="1" id="KW-0732">Signal</keyword>
<protein>
    <recommendedName>
        <fullName evidence="4">Avirulence (Avh) protein</fullName>
    </recommendedName>
</protein>
<comment type="caution">
    <text evidence="2">The sequence shown here is derived from an EMBL/GenBank/DDBJ whole genome shotgun (WGS) entry which is preliminary data.</text>
</comment>
<dbReference type="AlphaFoldDB" id="A0A225V5U5"/>
<organism evidence="2 3">
    <name type="scientific">Phytophthora megakarya</name>
    <dbReference type="NCBI Taxonomy" id="4795"/>
    <lineage>
        <taxon>Eukaryota</taxon>
        <taxon>Sar</taxon>
        <taxon>Stramenopiles</taxon>
        <taxon>Oomycota</taxon>
        <taxon>Peronosporomycetes</taxon>
        <taxon>Peronosporales</taxon>
        <taxon>Peronosporaceae</taxon>
        <taxon>Phytophthora</taxon>
    </lineage>
</organism>
<feature type="chain" id="PRO_5013234342" description="Avirulence (Avh) protein" evidence="1">
    <location>
        <begin position="24"/>
        <end position="490"/>
    </location>
</feature>
<evidence type="ECO:0000313" key="2">
    <source>
        <dbReference type="EMBL" id="OWZ01246.1"/>
    </source>
</evidence>
<dbReference type="Proteomes" id="UP000198211">
    <property type="component" value="Unassembled WGS sequence"/>
</dbReference>
<proteinExistence type="predicted"/>
<dbReference type="OrthoDB" id="128648at2759"/>
<evidence type="ECO:0000256" key="1">
    <source>
        <dbReference type="SAM" id="SignalP"/>
    </source>
</evidence>
<reference evidence="3" key="1">
    <citation type="submission" date="2017-03" db="EMBL/GenBank/DDBJ databases">
        <title>Phytopthora megakarya and P. palmivora, two closely related causual agents of cacao black pod achieved similar genome size and gene model numbers by different mechanisms.</title>
        <authorList>
            <person name="Ali S."/>
            <person name="Shao J."/>
            <person name="Larry D.J."/>
            <person name="Kronmiller B."/>
            <person name="Shen D."/>
            <person name="Strem M.D."/>
            <person name="Melnick R.L."/>
            <person name="Guiltinan M.J."/>
            <person name="Tyler B.M."/>
            <person name="Meinhardt L.W."/>
            <person name="Bailey B.A."/>
        </authorList>
    </citation>
    <scope>NUCLEOTIDE SEQUENCE [LARGE SCALE GENOMIC DNA]</scope>
    <source>
        <strain evidence="3">zdho120</strain>
    </source>
</reference>
<evidence type="ECO:0000313" key="3">
    <source>
        <dbReference type="Proteomes" id="UP000198211"/>
    </source>
</evidence>
<name>A0A225V5U5_9STRA</name>
<accession>A0A225V5U5</accession>
<gene>
    <name evidence="2" type="ORF">PHMEG_00027408</name>
</gene>
<dbReference type="EMBL" id="NBNE01006987">
    <property type="protein sequence ID" value="OWZ01246.1"/>
    <property type="molecule type" value="Genomic_DNA"/>
</dbReference>
<keyword evidence="3" id="KW-1185">Reference proteome</keyword>